<gene>
    <name evidence="1" type="ORF">H6G03_02740</name>
</gene>
<proteinExistence type="predicted"/>
<keyword evidence="2" id="KW-1185">Reference proteome</keyword>
<evidence type="ECO:0008006" key="3">
    <source>
        <dbReference type="Google" id="ProtNLM"/>
    </source>
</evidence>
<dbReference type="EMBL" id="JACJPW010000004">
    <property type="protein sequence ID" value="MBD2180040.1"/>
    <property type="molecule type" value="Genomic_DNA"/>
</dbReference>
<reference evidence="1" key="1">
    <citation type="journal article" date="2015" name="ISME J.">
        <title>Draft Genome Sequence of Streptomyces incarnatus NRRL8089, which Produces the Nucleoside Antibiotic Sinefungin.</title>
        <authorList>
            <person name="Oshima K."/>
            <person name="Hattori M."/>
            <person name="Shimizu H."/>
            <person name="Fukuda K."/>
            <person name="Nemoto M."/>
            <person name="Inagaki K."/>
            <person name="Tamura T."/>
        </authorList>
    </citation>
    <scope>NUCLEOTIDE SEQUENCE</scope>
    <source>
        <strain evidence="1">FACHB-1375</strain>
    </source>
</reference>
<sequence>MEISIEEIVHKLHSLPEAKIQSVLDFVDFLTLHKERSRVKEAESKDEISAREDEELEAIADNLADQFEACVGTNVPVLSDYAVSRAGIYEEHP</sequence>
<dbReference type="AlphaFoldDB" id="A0A926VAD8"/>
<comment type="caution">
    <text evidence="1">The sequence shown here is derived from an EMBL/GenBank/DDBJ whole genome shotgun (WGS) entry which is preliminary data.</text>
</comment>
<name>A0A926VAD8_9CYAN</name>
<organism evidence="1 2">
    <name type="scientific">Aerosakkonema funiforme FACHB-1375</name>
    <dbReference type="NCBI Taxonomy" id="2949571"/>
    <lineage>
        <taxon>Bacteria</taxon>
        <taxon>Bacillati</taxon>
        <taxon>Cyanobacteriota</taxon>
        <taxon>Cyanophyceae</taxon>
        <taxon>Oscillatoriophycideae</taxon>
        <taxon>Aerosakkonematales</taxon>
        <taxon>Aerosakkonemataceae</taxon>
        <taxon>Aerosakkonema</taxon>
    </lineage>
</organism>
<evidence type="ECO:0000313" key="1">
    <source>
        <dbReference type="EMBL" id="MBD2180040.1"/>
    </source>
</evidence>
<evidence type="ECO:0000313" key="2">
    <source>
        <dbReference type="Proteomes" id="UP000641646"/>
    </source>
</evidence>
<reference evidence="1" key="2">
    <citation type="submission" date="2020-08" db="EMBL/GenBank/DDBJ databases">
        <authorList>
            <person name="Chen M."/>
            <person name="Teng W."/>
            <person name="Zhao L."/>
            <person name="Hu C."/>
            <person name="Zhou Y."/>
            <person name="Han B."/>
            <person name="Song L."/>
            <person name="Shu W."/>
        </authorList>
    </citation>
    <scope>NUCLEOTIDE SEQUENCE</scope>
    <source>
        <strain evidence="1">FACHB-1375</strain>
    </source>
</reference>
<dbReference type="RefSeq" id="WP_190461834.1">
    <property type="nucleotide sequence ID" value="NZ_JACJPW010000004.1"/>
</dbReference>
<dbReference type="Proteomes" id="UP000641646">
    <property type="component" value="Unassembled WGS sequence"/>
</dbReference>
<accession>A0A926VAD8</accession>
<protein>
    <recommendedName>
        <fullName evidence="3">DUF2281 domain-containing protein</fullName>
    </recommendedName>
</protein>